<dbReference type="AlphaFoldDB" id="A0A218Z0J6"/>
<protein>
    <submittedName>
        <fullName evidence="2">Uncharacterized protein</fullName>
    </submittedName>
</protein>
<dbReference type="InParanoid" id="A0A218Z0J6"/>
<organism evidence="2 3">
    <name type="scientific">Diplocarpon coronariae</name>
    <dbReference type="NCBI Taxonomy" id="2795749"/>
    <lineage>
        <taxon>Eukaryota</taxon>
        <taxon>Fungi</taxon>
        <taxon>Dikarya</taxon>
        <taxon>Ascomycota</taxon>
        <taxon>Pezizomycotina</taxon>
        <taxon>Leotiomycetes</taxon>
        <taxon>Helotiales</taxon>
        <taxon>Drepanopezizaceae</taxon>
        <taxon>Diplocarpon</taxon>
    </lineage>
</organism>
<feature type="region of interest" description="Disordered" evidence="1">
    <location>
        <begin position="1"/>
        <end position="49"/>
    </location>
</feature>
<dbReference type="EMBL" id="MZNU01000266">
    <property type="protein sequence ID" value="OWP01591.1"/>
    <property type="molecule type" value="Genomic_DNA"/>
</dbReference>
<reference evidence="2 3" key="1">
    <citation type="submission" date="2017-04" db="EMBL/GenBank/DDBJ databases">
        <title>Draft genome sequence of Marssonina coronaria NL1: causal agent of apple blotch.</title>
        <authorList>
            <person name="Cheng Q."/>
        </authorList>
    </citation>
    <scope>NUCLEOTIDE SEQUENCE [LARGE SCALE GENOMIC DNA]</scope>
    <source>
        <strain evidence="2 3">NL1</strain>
    </source>
</reference>
<evidence type="ECO:0000313" key="3">
    <source>
        <dbReference type="Proteomes" id="UP000242519"/>
    </source>
</evidence>
<comment type="caution">
    <text evidence="2">The sequence shown here is derived from an EMBL/GenBank/DDBJ whole genome shotgun (WGS) entry which is preliminary data.</text>
</comment>
<sequence length="159" mass="17082">MRVASVRRISTRPRSSKVTENENRFLVSLKISREDENPLPSGGDENRQTHALTSPIEHTHDHHHYDAPNHSQNPPNMCISAPAARVNRNGPGSAAASTVGSLVKGEGAAAGKTRCIECDGYECCCIPIPHRDTDTGKHGSRALDFEASSFARTVVAIGS</sequence>
<dbReference type="Proteomes" id="UP000242519">
    <property type="component" value="Unassembled WGS sequence"/>
</dbReference>
<keyword evidence="3" id="KW-1185">Reference proteome</keyword>
<gene>
    <name evidence="2" type="ORF">B2J93_2107</name>
</gene>
<dbReference type="OrthoDB" id="4661107at2759"/>
<evidence type="ECO:0000256" key="1">
    <source>
        <dbReference type="SAM" id="MobiDB-lite"/>
    </source>
</evidence>
<name>A0A218Z0J6_9HELO</name>
<proteinExistence type="predicted"/>
<accession>A0A218Z0J6</accession>
<evidence type="ECO:0000313" key="2">
    <source>
        <dbReference type="EMBL" id="OWP01591.1"/>
    </source>
</evidence>